<evidence type="ECO:0000256" key="15">
    <source>
        <dbReference type="ARBA" id="ARBA00048984"/>
    </source>
</evidence>
<evidence type="ECO:0000256" key="12">
    <source>
        <dbReference type="ARBA" id="ARBA00023157"/>
    </source>
</evidence>
<dbReference type="GO" id="GO:0050660">
    <property type="term" value="F:flavin adenine dinucleotide binding"/>
    <property type="evidence" value="ECO:0007669"/>
    <property type="project" value="UniProtKB-UniRule"/>
</dbReference>
<evidence type="ECO:0000259" key="20">
    <source>
        <dbReference type="PROSITE" id="PS50846"/>
    </source>
</evidence>
<comment type="similarity">
    <text evidence="1 16 19">Belongs to the class-I pyridine nucleotide-disulfide oxidoreductase family.</text>
</comment>
<dbReference type="GO" id="GO:0003955">
    <property type="term" value="F:NAD(P)H dehydrogenase (quinone) activity"/>
    <property type="evidence" value="ECO:0007669"/>
    <property type="project" value="TreeGrafter"/>
</dbReference>
<evidence type="ECO:0000256" key="9">
    <source>
        <dbReference type="ARBA" id="ARBA00022857"/>
    </source>
</evidence>
<comment type="subunit">
    <text evidence="2 16 19">Homodimer.</text>
</comment>
<dbReference type="NCBIfam" id="TIGR02053">
    <property type="entry name" value="MerA"/>
    <property type="match status" value="1"/>
</dbReference>
<proteinExistence type="inferred from homology"/>
<dbReference type="GO" id="GO:0050787">
    <property type="term" value="P:detoxification of mercury ion"/>
    <property type="evidence" value="ECO:0007669"/>
    <property type="project" value="InterPro"/>
</dbReference>
<keyword evidence="17" id="KW-0520">NAD</keyword>
<evidence type="ECO:0000256" key="17">
    <source>
        <dbReference type="PIRSR" id="PIRSR000350-3"/>
    </source>
</evidence>
<dbReference type="PROSITE" id="PS50846">
    <property type="entry name" value="HMA_2"/>
    <property type="match status" value="1"/>
</dbReference>
<comment type="catalytic activity">
    <reaction evidence="15 16 19">
        <text>Hg + NADP(+) + H(+) = Hg(2+) + NADPH</text>
        <dbReference type="Rhea" id="RHEA:23856"/>
        <dbReference type="ChEBI" id="CHEBI:15378"/>
        <dbReference type="ChEBI" id="CHEBI:16170"/>
        <dbReference type="ChEBI" id="CHEBI:16793"/>
        <dbReference type="ChEBI" id="CHEBI:57783"/>
        <dbReference type="ChEBI" id="CHEBI:58349"/>
        <dbReference type="EC" id="1.16.1.1"/>
    </reaction>
</comment>
<dbReference type="SUPFAM" id="SSF51905">
    <property type="entry name" value="FAD/NAD(P)-binding domain"/>
    <property type="match status" value="1"/>
</dbReference>
<comment type="cofactor">
    <cofactor evidence="16 17 19">
        <name>FAD</name>
        <dbReference type="ChEBI" id="CHEBI:57692"/>
    </cofactor>
    <text evidence="16 17 19">Binds 1 FAD per subunit.</text>
</comment>
<protein>
    <recommendedName>
        <fullName evidence="4 16">Mercuric reductase</fullName>
        <ecNumber evidence="3 16">1.16.1.1</ecNumber>
    </recommendedName>
    <alternativeName>
        <fullName evidence="14 16">Hg(II) reductase</fullName>
    </alternativeName>
</protein>
<evidence type="ECO:0000313" key="21">
    <source>
        <dbReference type="EMBL" id="RZD17783.1"/>
    </source>
</evidence>
<dbReference type="EC" id="1.16.1.1" evidence="3 16"/>
<evidence type="ECO:0000256" key="1">
    <source>
        <dbReference type="ARBA" id="ARBA00007532"/>
    </source>
</evidence>
<dbReference type="PANTHER" id="PTHR43014">
    <property type="entry name" value="MERCURIC REDUCTASE"/>
    <property type="match status" value="1"/>
</dbReference>
<comment type="function">
    <text evidence="16">Resistance to Hg(2+) in bacteria appears to be governed by a specialized system which includes mercuric reductase. MerA protein is responsible for volatilizing mercury as Hg(0).</text>
</comment>
<dbReference type="PRINTS" id="PR00411">
    <property type="entry name" value="PNDRDTASEI"/>
</dbReference>
<evidence type="ECO:0000256" key="11">
    <source>
        <dbReference type="ARBA" id="ARBA00023002"/>
    </source>
</evidence>
<keyword evidence="5 16" id="KW-0475">Mercuric resistance</keyword>
<dbReference type="InterPro" id="IPR001100">
    <property type="entry name" value="Pyr_nuc-diS_OxRdtase"/>
</dbReference>
<feature type="binding site" evidence="17">
    <location>
        <position position="373"/>
    </location>
    <ligand>
        <name>NAD(+)</name>
        <dbReference type="ChEBI" id="CHEBI:57540"/>
    </ligand>
</feature>
<evidence type="ECO:0000313" key="22">
    <source>
        <dbReference type="Proteomes" id="UP000319296"/>
    </source>
</evidence>
<dbReference type="EMBL" id="SGBB01000022">
    <property type="protein sequence ID" value="RZD17783.1"/>
    <property type="molecule type" value="Genomic_DNA"/>
</dbReference>
<keyword evidence="12" id="KW-1015">Disulfide bond</keyword>
<accession>A0A519BKJ4</accession>
<evidence type="ECO:0000256" key="10">
    <source>
        <dbReference type="ARBA" id="ARBA00022914"/>
    </source>
</evidence>
<dbReference type="Pfam" id="PF00403">
    <property type="entry name" value="HMA"/>
    <property type="match status" value="1"/>
</dbReference>
<dbReference type="InterPro" id="IPR023753">
    <property type="entry name" value="FAD/NAD-binding_dom"/>
</dbReference>
<gene>
    <name evidence="19 21" type="primary">merA</name>
    <name evidence="21" type="ORF">EVG15_09300</name>
</gene>
<feature type="binding site" evidence="17">
    <location>
        <begin position="283"/>
        <end position="290"/>
    </location>
    <ligand>
        <name>NAD(+)</name>
        <dbReference type="ChEBI" id="CHEBI:57540"/>
    </ligand>
</feature>
<dbReference type="Pfam" id="PF07992">
    <property type="entry name" value="Pyr_redox_2"/>
    <property type="match status" value="1"/>
</dbReference>
<evidence type="ECO:0000256" key="16">
    <source>
        <dbReference type="PIRNR" id="PIRNR000350"/>
    </source>
</evidence>
<evidence type="ECO:0000256" key="5">
    <source>
        <dbReference type="ARBA" id="ARBA00022466"/>
    </source>
</evidence>
<evidence type="ECO:0000256" key="2">
    <source>
        <dbReference type="ARBA" id="ARBA00011738"/>
    </source>
</evidence>
<dbReference type="InterPro" id="IPR016156">
    <property type="entry name" value="FAD/NAD-linked_Rdtase_dimer_sf"/>
</dbReference>
<dbReference type="Gene3D" id="3.30.390.30">
    <property type="match status" value="1"/>
</dbReference>
<feature type="disulfide bond" description="Redox-active" evidence="18">
    <location>
        <begin position="141"/>
        <end position="146"/>
    </location>
</feature>
<keyword evidence="8 16" id="KW-0274">FAD</keyword>
<evidence type="ECO:0000256" key="18">
    <source>
        <dbReference type="PIRSR" id="PIRSR000350-4"/>
    </source>
</evidence>
<dbReference type="SUPFAM" id="SSF55008">
    <property type="entry name" value="HMA, heavy metal-associated domain"/>
    <property type="match status" value="1"/>
</dbReference>
<evidence type="ECO:0000256" key="4">
    <source>
        <dbReference type="ARBA" id="ARBA00014791"/>
    </source>
</evidence>
<feature type="domain" description="HMA" evidence="20">
    <location>
        <begin position="2"/>
        <end position="67"/>
    </location>
</feature>
<feature type="binding site" evidence="17">
    <location>
        <position position="150"/>
    </location>
    <ligand>
        <name>FAD</name>
        <dbReference type="ChEBI" id="CHEBI:57692"/>
    </ligand>
</feature>
<dbReference type="GO" id="GO:0016152">
    <property type="term" value="F:mercury (II) reductase (NADP+) activity"/>
    <property type="evidence" value="ECO:0007669"/>
    <property type="project" value="UniProtKB-UniRule"/>
</dbReference>
<dbReference type="Proteomes" id="UP000319296">
    <property type="component" value="Unassembled WGS sequence"/>
</dbReference>
<organism evidence="21 22">
    <name type="scientific">Candidatus Acididesulfobacter diazotrophicus</name>
    <dbReference type="NCBI Taxonomy" id="2597226"/>
    <lineage>
        <taxon>Bacteria</taxon>
        <taxon>Deltaproteobacteria</taxon>
        <taxon>Candidatus Acidulodesulfobacterales</taxon>
        <taxon>Candidatus Acididesulfobacter</taxon>
    </lineage>
</organism>
<dbReference type="PIRSF" id="PIRSF000350">
    <property type="entry name" value="Mercury_reductase_MerA"/>
    <property type="match status" value="1"/>
</dbReference>
<keyword evidence="17" id="KW-0547">Nucleotide-binding</keyword>
<dbReference type="InterPro" id="IPR036188">
    <property type="entry name" value="FAD/NAD-bd_sf"/>
</dbReference>
<evidence type="ECO:0000256" key="7">
    <source>
        <dbReference type="ARBA" id="ARBA00022723"/>
    </source>
</evidence>
<evidence type="ECO:0000256" key="3">
    <source>
        <dbReference type="ARBA" id="ARBA00012661"/>
    </source>
</evidence>
<dbReference type="CDD" id="cd00371">
    <property type="entry name" value="HMA"/>
    <property type="match status" value="1"/>
</dbReference>
<dbReference type="GO" id="GO:0045340">
    <property type="term" value="F:mercury ion binding"/>
    <property type="evidence" value="ECO:0007669"/>
    <property type="project" value="InterPro"/>
</dbReference>
<evidence type="ECO:0000256" key="6">
    <source>
        <dbReference type="ARBA" id="ARBA00022630"/>
    </source>
</evidence>
<dbReference type="PROSITE" id="PS00076">
    <property type="entry name" value="PYRIDINE_REDOX_1"/>
    <property type="match status" value="1"/>
</dbReference>
<feature type="binding site" evidence="17">
    <location>
        <position position="215"/>
    </location>
    <ligand>
        <name>FAD</name>
        <dbReference type="ChEBI" id="CHEBI:57692"/>
    </ligand>
</feature>
<comment type="caution">
    <text evidence="21">The sequence shown here is derived from an EMBL/GenBank/DDBJ whole genome shotgun (WGS) entry which is preliminary data.</text>
</comment>
<keyword evidence="11 16" id="KW-0560">Oxidoreductase</keyword>
<evidence type="ECO:0000256" key="8">
    <source>
        <dbReference type="ARBA" id="ARBA00022827"/>
    </source>
</evidence>
<evidence type="ECO:0000256" key="14">
    <source>
        <dbReference type="ARBA" id="ARBA00031725"/>
    </source>
</evidence>
<dbReference type="GO" id="GO:0016668">
    <property type="term" value="F:oxidoreductase activity, acting on a sulfur group of donors, NAD(P) as acceptor"/>
    <property type="evidence" value="ECO:0007669"/>
    <property type="project" value="UniProtKB-UniRule"/>
</dbReference>
<dbReference type="InterPro" id="IPR004099">
    <property type="entry name" value="Pyr_nucl-diS_OxRdtase_dimer"/>
</dbReference>
<keyword evidence="6 16" id="KW-0285">Flavoprotein</keyword>
<keyword evidence="13" id="KW-0676">Redox-active center</keyword>
<evidence type="ECO:0000256" key="13">
    <source>
        <dbReference type="ARBA" id="ARBA00023284"/>
    </source>
</evidence>
<keyword evidence="10 16" id="KW-0476">Mercury</keyword>
<dbReference type="SUPFAM" id="SSF55424">
    <property type="entry name" value="FAD/NAD-linked reductases, dimerisation (C-terminal) domain"/>
    <property type="match status" value="1"/>
</dbReference>
<dbReference type="Gene3D" id="3.30.70.100">
    <property type="match status" value="1"/>
</dbReference>
<dbReference type="PRINTS" id="PR00368">
    <property type="entry name" value="FADPNR"/>
</dbReference>
<dbReference type="Gene3D" id="3.50.50.60">
    <property type="entry name" value="FAD/NAD(P)-binding domain"/>
    <property type="match status" value="2"/>
</dbReference>
<sequence>MKKIKINIDGMTCEHCVTSVDKAINKIKGVVEVNTSLAKGESIILAQDELKVEDIKKNLENAGYRPLAHTLLDISEDDKLKISNKLNNNNTVNTVNETNYNYDYDLIIIGGGSAAFSAAIKFAEKDKKVCVIENWVIGGTCLNRGCVPSKHLLEAARIYYEPINNKFKGIETKQIAIDIKELISKKTALLNSLRQMKYYNVLEGYPDITFIEGAGRFSSKNSIEVISNDKNIEPFKITSGKFIIATGSTNQIININGLKDVGYITNEEILNINYLPKTLLILGTRAIGIEFAQMFSRFGSKVIIVGRSGRILLNEEPELSEELLNILKKEGVEFLLNSCIKRLYKENNKKYAEIETKDGLKTINFDEFLMATGIIGNTADLNLDIAEVETDKNGFIKVNDELMTTNKNIYACGNVTGKMPLVTTAAYDGKIASYNLLNENHLKVNYSGVAHTIFTDPEFSSVGLTEEIAIKEGYEIIKVVFPVKYIPKAQAIFKTEGLIKMIADKKTNKILGIHMFSHNSCENIQQASVYIQNSYTIDAIGEEIGVYPTMAEGLKLAAQTFTKDVGKLSCCA</sequence>
<dbReference type="AlphaFoldDB" id="A0A519BKJ4"/>
<dbReference type="FunFam" id="3.30.390.30:FF:000001">
    <property type="entry name" value="Dihydrolipoyl dehydrogenase"/>
    <property type="match status" value="1"/>
</dbReference>
<evidence type="ECO:0000256" key="19">
    <source>
        <dbReference type="RuleBase" id="RU361223"/>
    </source>
</evidence>
<dbReference type="InterPro" id="IPR036163">
    <property type="entry name" value="HMA_dom_sf"/>
</dbReference>
<dbReference type="PANTHER" id="PTHR43014:SF4">
    <property type="entry name" value="PYRIDINE NUCLEOTIDE-DISULFIDE OXIDOREDUCTASE RCLA-RELATED"/>
    <property type="match status" value="1"/>
</dbReference>
<dbReference type="InterPro" id="IPR006121">
    <property type="entry name" value="HMA_dom"/>
</dbReference>
<reference evidence="21 22" key="1">
    <citation type="journal article" date="2019" name="ISME J.">
        <title>Insights into ecological role of a new deltaproteobacterial order Candidatus Acidulodesulfobacterales by metagenomics and metatranscriptomics.</title>
        <authorList>
            <person name="Tan S."/>
            <person name="Liu J."/>
            <person name="Fang Y."/>
            <person name="Hedlund B.P."/>
            <person name="Lian Z.H."/>
            <person name="Huang L.Y."/>
            <person name="Li J.T."/>
            <person name="Huang L.N."/>
            <person name="Li W.J."/>
            <person name="Jiang H.C."/>
            <person name="Dong H.L."/>
            <person name="Shu W.S."/>
        </authorList>
    </citation>
    <scope>NUCLEOTIDE SEQUENCE [LARGE SCALE GENOMIC DNA]</scope>
    <source>
        <strain evidence="21">AP1</strain>
    </source>
</reference>
<feature type="binding site" evidence="17">
    <location>
        <begin position="246"/>
        <end position="248"/>
    </location>
    <ligand>
        <name>FAD</name>
        <dbReference type="ChEBI" id="CHEBI:57692"/>
    </ligand>
</feature>
<dbReference type="GO" id="GO:0050661">
    <property type="term" value="F:NADP binding"/>
    <property type="evidence" value="ECO:0007669"/>
    <property type="project" value="InterPro"/>
</dbReference>
<dbReference type="Pfam" id="PF02852">
    <property type="entry name" value="Pyr_redox_dim"/>
    <property type="match status" value="1"/>
</dbReference>
<keyword evidence="7 16" id="KW-0479">Metal-binding</keyword>
<keyword evidence="9 16" id="KW-0521">NADP</keyword>
<dbReference type="InterPro" id="IPR021179">
    <property type="entry name" value="Mercury_reductase_MerA"/>
</dbReference>
<name>A0A519BKJ4_9DELT</name>
<dbReference type="InterPro" id="IPR012999">
    <property type="entry name" value="Pyr_OxRdtase_I_AS"/>
</dbReference>